<evidence type="ECO:0000313" key="5">
    <source>
        <dbReference type="Proteomes" id="UP000018001"/>
    </source>
</evidence>
<feature type="region of interest" description="Disordered" evidence="2">
    <location>
        <begin position="31"/>
        <end position="65"/>
    </location>
</feature>
<dbReference type="eggNOG" id="ENOG502S0D8">
    <property type="taxonomic scope" value="Eukaryota"/>
</dbReference>
<protein>
    <recommendedName>
        <fullName evidence="6">Tat pathway signal sequence</fullName>
    </recommendedName>
</protein>
<comment type="similarity">
    <text evidence="1">Belongs to the ustYa family.</text>
</comment>
<dbReference type="OrthoDB" id="3687641at2759"/>
<keyword evidence="3" id="KW-0472">Membrane</keyword>
<gene>
    <name evidence="4" type="ORF">PVAR5_2688</name>
</gene>
<name>V5FZL4_BYSSN</name>
<proteinExistence type="inferred from homology"/>
<evidence type="ECO:0000256" key="1">
    <source>
        <dbReference type="ARBA" id="ARBA00035112"/>
    </source>
</evidence>
<feature type="compositionally biased region" description="Low complexity" evidence="2">
    <location>
        <begin position="41"/>
        <end position="55"/>
    </location>
</feature>
<evidence type="ECO:0000256" key="3">
    <source>
        <dbReference type="SAM" id="Phobius"/>
    </source>
</evidence>
<dbReference type="AlphaFoldDB" id="V5FZL4"/>
<keyword evidence="3" id="KW-0812">Transmembrane</keyword>
<dbReference type="Pfam" id="PF11807">
    <property type="entry name" value="UstYa"/>
    <property type="match status" value="1"/>
</dbReference>
<sequence length="352" mass="40843">MSFSKLWRWAGRQSPRYKSLNTGDLEIEERDHIEKEPLQKASSSGSLSASSTSTSELNDEEYPRTSTRQFSRQTYIITIANILLFLISVALFIALPHRHISAQLNHAYRQVSTWSPILDSTGLPFINKTISGTLFPSPNTRDQLLGRLEPGPQTDSLWLDYEIQRPFVLTRSQVLALGKDPALTVKYPDPVFHLGDDAYMGGMDVFHVLHCFNAIRQEAFKDYYFDGEKYHMEGYSEEARPRRRHAEMFWIHLRHCTDIIVQFIMCNADATMTTMTWLETQERPWPDFSVNKRCVDFDALVKWRDENAVDVEKAGLVRRPEGAREVKIDEMYWTIMGNETHKGDNRHHPLWD</sequence>
<feature type="transmembrane region" description="Helical" evidence="3">
    <location>
        <begin position="74"/>
        <end position="95"/>
    </location>
</feature>
<dbReference type="InParanoid" id="V5FZL4"/>
<dbReference type="PANTHER" id="PTHR33365:SF14">
    <property type="entry name" value="TAT PATHWAY SIGNAL SEQUENCE"/>
    <property type="match status" value="1"/>
</dbReference>
<dbReference type="HOGENOM" id="CLU_042941_0_0_1"/>
<evidence type="ECO:0000256" key="2">
    <source>
        <dbReference type="SAM" id="MobiDB-lite"/>
    </source>
</evidence>
<keyword evidence="5" id="KW-1185">Reference proteome</keyword>
<dbReference type="InterPro" id="IPR021765">
    <property type="entry name" value="UstYa-like"/>
</dbReference>
<keyword evidence="3" id="KW-1133">Transmembrane helix</keyword>
<accession>V5FZL4</accession>
<evidence type="ECO:0008006" key="6">
    <source>
        <dbReference type="Google" id="ProtNLM"/>
    </source>
</evidence>
<evidence type="ECO:0000313" key="4">
    <source>
        <dbReference type="EMBL" id="GAD94067.1"/>
    </source>
</evidence>
<reference evidence="5" key="1">
    <citation type="journal article" date="2014" name="Genome Announc.">
        <title>Draft genome sequence of the formaldehyde-resistant fungus Byssochlamys spectabilis No. 5 (anamorph Paecilomyces variotii No. 5) (NBRC109023).</title>
        <authorList>
            <person name="Oka T."/>
            <person name="Ekino K."/>
            <person name="Fukuda K."/>
            <person name="Nomura Y."/>
        </authorList>
    </citation>
    <scope>NUCLEOTIDE SEQUENCE [LARGE SCALE GENOMIC DNA]</scope>
    <source>
        <strain evidence="5">No. 5 / NBRC 109023</strain>
    </source>
</reference>
<dbReference type="EMBL" id="BAUL01000078">
    <property type="protein sequence ID" value="GAD94067.1"/>
    <property type="molecule type" value="Genomic_DNA"/>
</dbReference>
<dbReference type="Proteomes" id="UP000018001">
    <property type="component" value="Unassembled WGS sequence"/>
</dbReference>
<dbReference type="GO" id="GO:0043386">
    <property type="term" value="P:mycotoxin biosynthetic process"/>
    <property type="evidence" value="ECO:0007669"/>
    <property type="project" value="InterPro"/>
</dbReference>
<dbReference type="PANTHER" id="PTHR33365">
    <property type="entry name" value="YALI0B05434P"/>
    <property type="match status" value="1"/>
</dbReference>
<comment type="caution">
    <text evidence="4">The sequence shown here is derived from an EMBL/GenBank/DDBJ whole genome shotgun (WGS) entry which is preliminary data.</text>
</comment>
<organism evidence="4 5">
    <name type="scientific">Byssochlamys spectabilis (strain No. 5 / NBRC 109023)</name>
    <name type="common">Paecilomyces variotii</name>
    <dbReference type="NCBI Taxonomy" id="1356009"/>
    <lineage>
        <taxon>Eukaryota</taxon>
        <taxon>Fungi</taxon>
        <taxon>Dikarya</taxon>
        <taxon>Ascomycota</taxon>
        <taxon>Pezizomycotina</taxon>
        <taxon>Eurotiomycetes</taxon>
        <taxon>Eurotiomycetidae</taxon>
        <taxon>Eurotiales</taxon>
        <taxon>Thermoascaceae</taxon>
        <taxon>Paecilomyces</taxon>
    </lineage>
</organism>